<sequence>MKSEEASPVPLSDMKYLGDQFPVQVLSTNGPNDIWIRPESLRSDYLTLSRVLSGYYESLGQKRPLGLSELSQGMLVGVLRFGVHRAVIKELPDDPGDAIDVWYIDDACSGQVMWHELIQLDDVFKKIPRMAIHCGLVGVAVIDNLWSDACSLLQDFTFGMSGVLHVENAVEENSSFRGNISVNGEDLGDLLLRRGYATERKYYLRQGF</sequence>
<dbReference type="EMBL" id="GBYB01009553">
    <property type="protein sequence ID" value="JAG79320.1"/>
    <property type="molecule type" value="Transcribed_RNA"/>
</dbReference>
<accession>A0A0C9Q5Z7</accession>
<dbReference type="GO" id="GO:0005737">
    <property type="term" value="C:cytoplasm"/>
    <property type="evidence" value="ECO:0007669"/>
    <property type="project" value="UniProtKB-ARBA"/>
</dbReference>
<dbReference type="InterPro" id="IPR002999">
    <property type="entry name" value="Tudor"/>
</dbReference>
<proteinExistence type="predicted"/>
<dbReference type="Gene3D" id="2.40.50.90">
    <property type="match status" value="1"/>
</dbReference>
<feature type="domain" description="Tudor" evidence="1">
    <location>
        <begin position="18"/>
        <end position="137"/>
    </location>
</feature>
<organism evidence="2">
    <name type="scientific">Fopius arisanus</name>
    <dbReference type="NCBI Taxonomy" id="64838"/>
    <lineage>
        <taxon>Eukaryota</taxon>
        <taxon>Metazoa</taxon>
        <taxon>Ecdysozoa</taxon>
        <taxon>Arthropoda</taxon>
        <taxon>Hexapoda</taxon>
        <taxon>Insecta</taxon>
        <taxon>Pterygota</taxon>
        <taxon>Neoptera</taxon>
        <taxon>Endopterygota</taxon>
        <taxon>Hymenoptera</taxon>
        <taxon>Apocrita</taxon>
        <taxon>Ichneumonoidea</taxon>
        <taxon>Braconidae</taxon>
        <taxon>Opiinae</taxon>
        <taxon>Fopius</taxon>
    </lineage>
</organism>
<dbReference type="InterPro" id="IPR035437">
    <property type="entry name" value="SNase_OB-fold_sf"/>
</dbReference>
<dbReference type="AlphaFoldDB" id="A0A0C9Q5Z7"/>
<name>A0A0C9Q5Z7_9HYME</name>
<gene>
    <name evidence="2" type="primary">TDRD6</name>
    <name evidence="2" type="ORF">g.10887</name>
</gene>
<dbReference type="Gene3D" id="2.30.30.140">
    <property type="match status" value="1"/>
</dbReference>
<dbReference type="Pfam" id="PF00567">
    <property type="entry name" value="TUDOR"/>
    <property type="match status" value="1"/>
</dbReference>
<protein>
    <submittedName>
        <fullName evidence="2">TDRD6 protein</fullName>
    </submittedName>
</protein>
<evidence type="ECO:0000259" key="1">
    <source>
        <dbReference type="Pfam" id="PF00567"/>
    </source>
</evidence>
<reference evidence="2" key="1">
    <citation type="submission" date="2015-01" db="EMBL/GenBank/DDBJ databases">
        <title>Transcriptome Assembly of Fopius arisanus.</title>
        <authorList>
            <person name="Geib S."/>
        </authorList>
    </citation>
    <scope>NUCLEOTIDE SEQUENCE</scope>
</reference>
<evidence type="ECO:0000313" key="2">
    <source>
        <dbReference type="EMBL" id="JAG79320.1"/>
    </source>
</evidence>
<dbReference type="SUPFAM" id="SSF63748">
    <property type="entry name" value="Tudor/PWWP/MBT"/>
    <property type="match status" value="1"/>
</dbReference>